<protein>
    <submittedName>
        <fullName evidence="8">Zinc finger domain containing protein</fullName>
    </submittedName>
</protein>
<dbReference type="Pfam" id="PF00642">
    <property type="entry name" value="zf-CCCH"/>
    <property type="match status" value="3"/>
</dbReference>
<dbReference type="EMBL" id="JAGRRH010000021">
    <property type="protein sequence ID" value="KAG7346749.1"/>
    <property type="molecule type" value="Genomic_DNA"/>
</dbReference>
<dbReference type="PANTHER" id="PTHR12506">
    <property type="entry name" value="PROTEIN PHOSPHATASE RELATED"/>
    <property type="match status" value="1"/>
</dbReference>
<feature type="zinc finger region" description="C3H1-type" evidence="5">
    <location>
        <begin position="162"/>
        <end position="190"/>
    </location>
</feature>
<dbReference type="Proteomes" id="UP000693970">
    <property type="component" value="Unassembled WGS sequence"/>
</dbReference>
<name>A0A9K3KP31_9STRA</name>
<feature type="zinc finger region" description="C3H1-type" evidence="5">
    <location>
        <begin position="87"/>
        <end position="115"/>
    </location>
</feature>
<evidence type="ECO:0000256" key="2">
    <source>
        <dbReference type="ARBA" id="ARBA00022771"/>
    </source>
</evidence>
<dbReference type="GO" id="GO:0008270">
    <property type="term" value="F:zinc ion binding"/>
    <property type="evidence" value="ECO:0007669"/>
    <property type="project" value="UniProtKB-KW"/>
</dbReference>
<dbReference type="GO" id="GO:0003677">
    <property type="term" value="F:DNA binding"/>
    <property type="evidence" value="ECO:0007669"/>
    <property type="project" value="UniProtKB-KW"/>
</dbReference>
<feature type="region of interest" description="Disordered" evidence="6">
    <location>
        <begin position="494"/>
        <end position="515"/>
    </location>
</feature>
<evidence type="ECO:0000256" key="3">
    <source>
        <dbReference type="ARBA" id="ARBA00022833"/>
    </source>
</evidence>
<keyword evidence="2 5" id="KW-0863">Zinc-finger</keyword>
<sequence length="595" mass="64847">MSSSNHHPQYLLHHNNGGVTAPSSYPYAQRSTEPETAAAPLEDCRDYLRTGRCKYGASCKYNHPSNVQSGGGMKTPIDPSEPLYPIRPNEPVCQYFLKHGTCKFGQACKFHHPPQMAGTASMMNNNAVLVSLPTGRKPDGMQGIWTTSVGANDSGVQILPQRPDEPNCIYFLKNGRCKYGATCRYHHPLNFHDRSNGRTVYEENGRSRHTLMQQDHRAGGTKVHYVTTLPPGSVQQGHFVVSDGTVTFLSLDGATPAHVVSVPQPAGNVKDGQLLYTTTPGTVTSSSSSTSIASSYETAISNLDGQDSSSSVWNRKPVPSNGHNGYNLSNDHGRNHIQGNRTLIIQNVGDGGVLGLPRVVSTGSTSDGSTIFFDANGHPQPTAWRSSRSSSFDQTRSRGASFHSQGDEIQRSMSVHSALDEAGRPRPSASHSPMMHSRSRHGSRNQRQPGEVDEGLSQMTSALLTMLDTPEEAASHQAPYDFNEDDEQQALTPRMGTRYSSRPGNDRNGHLLETNNGYTSHQQAMHHSQQPTTFLESPDYQINEDRIAEHPTSWLPSWQDSIAEGDGSENSQSLKASQSSSSPHHNSSHVGLYLP</sequence>
<keyword evidence="4" id="KW-0238">DNA-binding</keyword>
<feature type="region of interest" description="Disordered" evidence="6">
    <location>
        <begin position="370"/>
        <end position="454"/>
    </location>
</feature>
<feature type="region of interest" description="Disordered" evidence="6">
    <location>
        <begin position="547"/>
        <end position="595"/>
    </location>
</feature>
<evidence type="ECO:0000256" key="6">
    <source>
        <dbReference type="SAM" id="MobiDB-lite"/>
    </source>
</evidence>
<reference evidence="8" key="2">
    <citation type="submission" date="2021-04" db="EMBL/GenBank/DDBJ databases">
        <authorList>
            <person name="Podell S."/>
        </authorList>
    </citation>
    <scope>NUCLEOTIDE SEQUENCE</scope>
    <source>
        <strain evidence="8">Hildebrandi</strain>
    </source>
</reference>
<dbReference type="InterPro" id="IPR000571">
    <property type="entry name" value="Znf_CCCH"/>
</dbReference>
<feature type="compositionally biased region" description="Polar residues" evidence="6">
    <location>
        <begin position="303"/>
        <end position="313"/>
    </location>
</feature>
<dbReference type="OrthoDB" id="411372at2759"/>
<keyword evidence="3 5" id="KW-0862">Zinc</keyword>
<feature type="region of interest" description="Disordered" evidence="6">
    <location>
        <begin position="303"/>
        <end position="334"/>
    </location>
</feature>
<evidence type="ECO:0000259" key="7">
    <source>
        <dbReference type="PROSITE" id="PS50103"/>
    </source>
</evidence>
<dbReference type="SMART" id="SM00356">
    <property type="entry name" value="ZnF_C3H1"/>
    <property type="match status" value="3"/>
</dbReference>
<feature type="compositionally biased region" description="Low complexity" evidence="6">
    <location>
        <begin position="385"/>
        <end position="398"/>
    </location>
</feature>
<gene>
    <name evidence="8" type="ORF">IV203_005818</name>
</gene>
<comment type="caution">
    <text evidence="8">The sequence shown here is derived from an EMBL/GenBank/DDBJ whole genome shotgun (WGS) entry which is preliminary data.</text>
</comment>
<organism evidence="8 9">
    <name type="scientific">Nitzschia inconspicua</name>
    <dbReference type="NCBI Taxonomy" id="303405"/>
    <lineage>
        <taxon>Eukaryota</taxon>
        <taxon>Sar</taxon>
        <taxon>Stramenopiles</taxon>
        <taxon>Ochrophyta</taxon>
        <taxon>Bacillariophyta</taxon>
        <taxon>Bacillariophyceae</taxon>
        <taxon>Bacillariophycidae</taxon>
        <taxon>Bacillariales</taxon>
        <taxon>Bacillariaceae</taxon>
        <taxon>Nitzschia</taxon>
    </lineage>
</organism>
<feature type="compositionally biased region" description="Polar residues" evidence="6">
    <location>
        <begin position="321"/>
        <end position="330"/>
    </location>
</feature>
<evidence type="ECO:0000313" key="8">
    <source>
        <dbReference type="EMBL" id="KAG7346749.1"/>
    </source>
</evidence>
<keyword evidence="1 5" id="KW-0479">Metal-binding</keyword>
<feature type="zinc finger region" description="C3H1-type" evidence="5">
    <location>
        <begin position="38"/>
        <end position="66"/>
    </location>
</feature>
<reference evidence="8" key="1">
    <citation type="journal article" date="2021" name="Sci. Rep.">
        <title>Diploid genomic architecture of Nitzschia inconspicua, an elite biomass production diatom.</title>
        <authorList>
            <person name="Oliver A."/>
            <person name="Podell S."/>
            <person name="Pinowska A."/>
            <person name="Traller J.C."/>
            <person name="Smith S.R."/>
            <person name="McClure R."/>
            <person name="Beliaev A."/>
            <person name="Bohutskyi P."/>
            <person name="Hill E.A."/>
            <person name="Rabines A."/>
            <person name="Zheng H."/>
            <person name="Allen L.Z."/>
            <person name="Kuo A."/>
            <person name="Grigoriev I.V."/>
            <person name="Allen A.E."/>
            <person name="Hazlebeck D."/>
            <person name="Allen E.E."/>
        </authorList>
    </citation>
    <scope>NUCLEOTIDE SEQUENCE</scope>
    <source>
        <strain evidence="8">Hildebrandi</strain>
    </source>
</reference>
<proteinExistence type="predicted"/>
<dbReference type="PROSITE" id="PS50103">
    <property type="entry name" value="ZF_C3H1"/>
    <property type="match status" value="3"/>
</dbReference>
<dbReference type="AlphaFoldDB" id="A0A9K3KP31"/>
<feature type="region of interest" description="Disordered" evidence="6">
    <location>
        <begin position="1"/>
        <end position="38"/>
    </location>
</feature>
<evidence type="ECO:0000256" key="1">
    <source>
        <dbReference type="ARBA" id="ARBA00022723"/>
    </source>
</evidence>
<feature type="compositionally biased region" description="Low complexity" evidence="6">
    <location>
        <begin position="425"/>
        <end position="436"/>
    </location>
</feature>
<feature type="domain" description="C3H1-type" evidence="7">
    <location>
        <begin position="162"/>
        <end position="190"/>
    </location>
</feature>
<dbReference type="PANTHER" id="PTHR12506:SF50">
    <property type="entry name" value="ZINC FINGER CCCH DOMAIN-CONTAINING PROTEIN 26"/>
    <property type="match status" value="1"/>
</dbReference>
<keyword evidence="9" id="KW-1185">Reference proteome</keyword>
<evidence type="ECO:0000313" key="9">
    <source>
        <dbReference type="Proteomes" id="UP000693970"/>
    </source>
</evidence>
<feature type="domain" description="C3H1-type" evidence="7">
    <location>
        <begin position="87"/>
        <end position="115"/>
    </location>
</feature>
<evidence type="ECO:0000256" key="5">
    <source>
        <dbReference type="PROSITE-ProRule" id="PRU00723"/>
    </source>
</evidence>
<feature type="compositionally biased region" description="Low complexity" evidence="6">
    <location>
        <begin position="568"/>
        <end position="585"/>
    </location>
</feature>
<feature type="domain" description="C3H1-type" evidence="7">
    <location>
        <begin position="38"/>
        <end position="66"/>
    </location>
</feature>
<accession>A0A9K3KP31</accession>
<evidence type="ECO:0000256" key="4">
    <source>
        <dbReference type="ARBA" id="ARBA00023125"/>
    </source>
</evidence>
<dbReference type="InterPro" id="IPR050974">
    <property type="entry name" value="Plant_ZF_CCCH"/>
</dbReference>